<evidence type="ECO:0000256" key="1">
    <source>
        <dbReference type="SAM" id="MobiDB-lite"/>
    </source>
</evidence>
<keyword evidence="4" id="KW-1185">Reference proteome</keyword>
<feature type="compositionally biased region" description="Acidic residues" evidence="1">
    <location>
        <begin position="257"/>
        <end position="273"/>
    </location>
</feature>
<dbReference type="PANTHER" id="PTHR12847">
    <property type="entry name" value="ATP-BINDING CASSETTE ABC TRANSPORTER-RELATED"/>
    <property type="match status" value="1"/>
</dbReference>
<reference evidence="3" key="1">
    <citation type="submission" date="2020-06" db="EMBL/GenBank/DDBJ databases">
        <authorList>
            <consortium name="Plant Systems Biology data submission"/>
        </authorList>
    </citation>
    <scope>NUCLEOTIDE SEQUENCE</scope>
    <source>
        <strain evidence="3">D6</strain>
    </source>
</reference>
<dbReference type="GO" id="GO:0030125">
    <property type="term" value="C:clathrin vesicle coat"/>
    <property type="evidence" value="ECO:0007669"/>
    <property type="project" value="TreeGrafter"/>
</dbReference>
<dbReference type="GO" id="GO:0006897">
    <property type="term" value="P:endocytosis"/>
    <property type="evidence" value="ECO:0007669"/>
    <property type="project" value="InterPro"/>
</dbReference>
<gene>
    <name evidence="3" type="ORF">SEMRO_266_G103130.1</name>
</gene>
<evidence type="ECO:0000313" key="3">
    <source>
        <dbReference type="EMBL" id="CAB9506419.1"/>
    </source>
</evidence>
<evidence type="ECO:0000313" key="4">
    <source>
        <dbReference type="Proteomes" id="UP001153069"/>
    </source>
</evidence>
<dbReference type="Proteomes" id="UP001153069">
    <property type="component" value="Unassembled WGS sequence"/>
</dbReference>
<protein>
    <submittedName>
        <fullName evidence="3">Ear-binding coat-associated protein 2</fullName>
    </submittedName>
</protein>
<dbReference type="EMBL" id="CAICTM010000265">
    <property type="protein sequence ID" value="CAB9506419.1"/>
    <property type="molecule type" value="Genomic_DNA"/>
</dbReference>
<organism evidence="3 4">
    <name type="scientific">Seminavis robusta</name>
    <dbReference type="NCBI Taxonomy" id="568900"/>
    <lineage>
        <taxon>Eukaryota</taxon>
        <taxon>Sar</taxon>
        <taxon>Stramenopiles</taxon>
        <taxon>Ochrophyta</taxon>
        <taxon>Bacillariophyta</taxon>
        <taxon>Bacillariophyceae</taxon>
        <taxon>Bacillariophycidae</taxon>
        <taxon>Naviculales</taxon>
        <taxon>Naviculaceae</taxon>
        <taxon>Seminavis</taxon>
    </lineage>
</organism>
<dbReference type="PANTHER" id="PTHR12847:SF9">
    <property type="entry name" value="NECAP-LIKE PROTEIN CG9132"/>
    <property type="match status" value="1"/>
</dbReference>
<accession>A0A9N8DUY0</accession>
<dbReference type="SUPFAM" id="SSF50729">
    <property type="entry name" value="PH domain-like"/>
    <property type="match status" value="1"/>
</dbReference>
<feature type="domain" description="NECAP PHear" evidence="2">
    <location>
        <begin position="13"/>
        <end position="188"/>
    </location>
</feature>
<dbReference type="InterPro" id="IPR012466">
    <property type="entry name" value="NECAP_PHear"/>
</dbReference>
<dbReference type="InterPro" id="IPR011993">
    <property type="entry name" value="PH-like_dom_sf"/>
</dbReference>
<comment type="caution">
    <text evidence="3">The sequence shown here is derived from an EMBL/GenBank/DDBJ whole genome shotgun (WGS) entry which is preliminary data.</text>
</comment>
<feature type="compositionally biased region" description="Basic and acidic residues" evidence="1">
    <location>
        <begin position="196"/>
        <end position="207"/>
    </location>
</feature>
<dbReference type="AlphaFoldDB" id="A0A9N8DUY0"/>
<sequence>MTEPPSATDLVGQKLLSAEEVYLYKIPPLKTAGGHRAEDWNLATPLKTCSLLVEQHGDKLLLLFRHLQDPDDPNSIQIFAQSTIDLSSSSTNQPQKLSLEYFVENVVDSSRYFVVRILDERSGREARIGFGFRDRDEATDFRESLQFFVKSIKRREEAEQAKQHFAKEYDNNQNLSLQEGQKIHINLGSGKKSTISKKDSSSQESPKKAGGPFLLKKPPPAPKLNPDVSISFGDIDLNADSKTGEESTTAALGEASSADDDDIWQDFEEAQEE</sequence>
<proteinExistence type="predicted"/>
<dbReference type="Gene3D" id="2.30.29.30">
    <property type="entry name" value="Pleckstrin-homology domain (PH domain)/Phosphotyrosine-binding domain (PTB)"/>
    <property type="match status" value="1"/>
</dbReference>
<dbReference type="OrthoDB" id="10265489at2759"/>
<feature type="region of interest" description="Disordered" evidence="1">
    <location>
        <begin position="188"/>
        <end position="273"/>
    </location>
</feature>
<evidence type="ECO:0000259" key="2">
    <source>
        <dbReference type="Pfam" id="PF07933"/>
    </source>
</evidence>
<dbReference type="CDD" id="cd13228">
    <property type="entry name" value="PHear_NECAP"/>
    <property type="match status" value="1"/>
</dbReference>
<name>A0A9N8DUY0_9STRA</name>
<dbReference type="Pfam" id="PF07933">
    <property type="entry name" value="DUF1681"/>
    <property type="match status" value="1"/>
</dbReference>